<feature type="transmembrane region" description="Helical" evidence="2">
    <location>
        <begin position="26"/>
        <end position="46"/>
    </location>
</feature>
<dbReference type="EMBL" id="JAPUFD010000010">
    <property type="protein sequence ID" value="MDI1489712.1"/>
    <property type="molecule type" value="Genomic_DNA"/>
</dbReference>
<evidence type="ECO:0000256" key="2">
    <source>
        <dbReference type="SAM" id="Phobius"/>
    </source>
</evidence>
<name>A0AA43QPG6_9LECA</name>
<accession>A0AA43QPG6</accession>
<organism evidence="3 4">
    <name type="scientific">Ramalina farinacea</name>
    <dbReference type="NCBI Taxonomy" id="258253"/>
    <lineage>
        <taxon>Eukaryota</taxon>
        <taxon>Fungi</taxon>
        <taxon>Dikarya</taxon>
        <taxon>Ascomycota</taxon>
        <taxon>Pezizomycotina</taxon>
        <taxon>Lecanoromycetes</taxon>
        <taxon>OSLEUM clade</taxon>
        <taxon>Lecanoromycetidae</taxon>
        <taxon>Lecanorales</taxon>
        <taxon>Lecanorineae</taxon>
        <taxon>Ramalinaceae</taxon>
        <taxon>Ramalina</taxon>
    </lineage>
</organism>
<evidence type="ECO:0000256" key="1">
    <source>
        <dbReference type="SAM" id="MobiDB-lite"/>
    </source>
</evidence>
<keyword evidence="2" id="KW-0812">Transmembrane</keyword>
<comment type="caution">
    <text evidence="3">The sequence shown here is derived from an EMBL/GenBank/DDBJ whole genome shotgun (WGS) entry which is preliminary data.</text>
</comment>
<feature type="transmembrane region" description="Helical" evidence="2">
    <location>
        <begin position="58"/>
        <end position="83"/>
    </location>
</feature>
<dbReference type="AlphaFoldDB" id="A0AA43QPG6"/>
<reference evidence="3" key="1">
    <citation type="journal article" date="2023" name="Genome Biol. Evol.">
        <title>First Whole Genome Sequence and Flow Cytometry Genome Size Data for the Lichen-Forming Fungus Ramalina farinacea (Ascomycota).</title>
        <authorList>
            <person name="Llewellyn T."/>
            <person name="Mian S."/>
            <person name="Hill R."/>
            <person name="Leitch I.J."/>
            <person name="Gaya E."/>
        </authorList>
    </citation>
    <scope>NUCLEOTIDE SEQUENCE</scope>
    <source>
        <strain evidence="3">LIQ254RAFAR</strain>
    </source>
</reference>
<evidence type="ECO:0000313" key="4">
    <source>
        <dbReference type="Proteomes" id="UP001161017"/>
    </source>
</evidence>
<protein>
    <submittedName>
        <fullName evidence="3">Uncharacterized protein</fullName>
    </submittedName>
</protein>
<keyword evidence="2" id="KW-1133">Transmembrane helix</keyword>
<dbReference type="Proteomes" id="UP001161017">
    <property type="component" value="Unassembled WGS sequence"/>
</dbReference>
<feature type="compositionally biased region" description="Basic and acidic residues" evidence="1">
    <location>
        <begin position="165"/>
        <end position="174"/>
    </location>
</feature>
<proteinExistence type="predicted"/>
<keyword evidence="2" id="KW-0472">Membrane</keyword>
<sequence length="208" mass="24110">MIIFAVTVHQSKENYGGNDWVDGFPIAPLVISWIFNSFLILFTLYYRQGRPIHPGWVLTADLFVWAPAVPAIVFSVGLGWFWWWQPVELEFRGELFCNNTYNFWSEPCNPLIYKLGKMEIAANVFLALILIMHFYLFVMACIKTHKWRMQKKREGAARRNIELQYHRSPEEHARNQPPPPAYTPSAGSERDLEGGSPISQDENVVKYA</sequence>
<keyword evidence="4" id="KW-1185">Reference proteome</keyword>
<feature type="transmembrane region" description="Helical" evidence="2">
    <location>
        <begin position="120"/>
        <end position="142"/>
    </location>
</feature>
<gene>
    <name evidence="3" type="ORF">OHK93_000910</name>
</gene>
<feature type="region of interest" description="Disordered" evidence="1">
    <location>
        <begin position="165"/>
        <end position="208"/>
    </location>
</feature>
<evidence type="ECO:0000313" key="3">
    <source>
        <dbReference type="EMBL" id="MDI1489712.1"/>
    </source>
</evidence>